<dbReference type="HOGENOM" id="CLU_2651370_0_0_10"/>
<dbReference type="AlphaFoldDB" id="A0A0E2LNA9"/>
<dbReference type="EMBL" id="AWUW01000134">
    <property type="protein sequence ID" value="ERJ64383.1"/>
    <property type="molecule type" value="Genomic_DNA"/>
</dbReference>
<organism evidence="1 2">
    <name type="scientific">Porphyromonas gingivalis F0570</name>
    <dbReference type="NCBI Taxonomy" id="1227271"/>
    <lineage>
        <taxon>Bacteria</taxon>
        <taxon>Pseudomonadati</taxon>
        <taxon>Bacteroidota</taxon>
        <taxon>Bacteroidia</taxon>
        <taxon>Bacteroidales</taxon>
        <taxon>Porphyromonadaceae</taxon>
        <taxon>Porphyromonas</taxon>
    </lineage>
</organism>
<sequence>MWLLQYLLLKILSSRPTKALQLLGQEKIGFLSISKAVLADGFVFPEEGRATLYSSSSYAVGIAHHPLRNTAMLLVV</sequence>
<comment type="caution">
    <text evidence="1">The sequence shown here is derived from an EMBL/GenBank/DDBJ whole genome shotgun (WGS) entry which is preliminary data.</text>
</comment>
<evidence type="ECO:0000313" key="1">
    <source>
        <dbReference type="EMBL" id="ERJ64383.1"/>
    </source>
</evidence>
<evidence type="ECO:0000313" key="2">
    <source>
        <dbReference type="Proteomes" id="UP000016630"/>
    </source>
</evidence>
<reference evidence="1 2" key="1">
    <citation type="submission" date="2013-06" db="EMBL/GenBank/DDBJ databases">
        <authorList>
            <person name="Weinstock G."/>
            <person name="Sodergren E."/>
            <person name="Lobos E.A."/>
            <person name="Fulton L."/>
            <person name="Fulton R."/>
            <person name="Courtney L."/>
            <person name="Fronick C."/>
            <person name="O'Laughlin M."/>
            <person name="Godfrey J."/>
            <person name="Wilson R.M."/>
            <person name="Miner T."/>
            <person name="Farmer C."/>
            <person name="Delehaunty K."/>
            <person name="Cordes M."/>
            <person name="Minx P."/>
            <person name="Tomlinson C."/>
            <person name="Chen J."/>
            <person name="Wollam A."/>
            <person name="Pepin K.H."/>
            <person name="Bhonagiri V."/>
            <person name="Zhang X."/>
            <person name="Warren W."/>
            <person name="Mitreva M."/>
            <person name="Mardis E.R."/>
            <person name="Wilson R.K."/>
        </authorList>
    </citation>
    <scope>NUCLEOTIDE SEQUENCE [LARGE SCALE GENOMIC DNA]</scope>
    <source>
        <strain evidence="1 2">F0570</strain>
    </source>
</reference>
<accession>A0A0E2LNA9</accession>
<gene>
    <name evidence="1" type="ORF">HMPREF1555_01866</name>
</gene>
<protein>
    <submittedName>
        <fullName evidence="1">Uncharacterized protein</fullName>
    </submittedName>
</protein>
<name>A0A0E2LNA9_PORGN</name>
<proteinExistence type="predicted"/>
<dbReference type="Proteomes" id="UP000016630">
    <property type="component" value="Unassembled WGS sequence"/>
</dbReference>